<gene>
    <name evidence="2" type="ORF">PAXRUDRAFT_159977</name>
</gene>
<dbReference type="HOGENOM" id="CLU_2606736_0_0_1"/>
<dbReference type="OrthoDB" id="10411033at2759"/>
<keyword evidence="3" id="KW-1185">Reference proteome</keyword>
<sequence length="90" mass="9637">GPSRLRGMLRLWGNHRPTPHGIYVQCNRTTASTGNTLASACCEHAMESHKHTNTASTSTICMASSATTPQLPPDYALPHIHGSPDGRVDT</sequence>
<evidence type="ECO:0000313" key="3">
    <source>
        <dbReference type="Proteomes" id="UP000054538"/>
    </source>
</evidence>
<name>A0A0D0DN54_9AGAM</name>
<evidence type="ECO:0000313" key="2">
    <source>
        <dbReference type="EMBL" id="KIK79930.1"/>
    </source>
</evidence>
<protein>
    <submittedName>
        <fullName evidence="2">Uncharacterized protein</fullName>
    </submittedName>
</protein>
<accession>A0A0D0DN54</accession>
<dbReference type="InParanoid" id="A0A0D0DN54"/>
<feature type="non-terminal residue" evidence="2">
    <location>
        <position position="1"/>
    </location>
</feature>
<dbReference type="EMBL" id="KN826146">
    <property type="protein sequence ID" value="KIK79930.1"/>
    <property type="molecule type" value="Genomic_DNA"/>
</dbReference>
<organism evidence="2 3">
    <name type="scientific">Paxillus rubicundulus Ve08.2h10</name>
    <dbReference type="NCBI Taxonomy" id="930991"/>
    <lineage>
        <taxon>Eukaryota</taxon>
        <taxon>Fungi</taxon>
        <taxon>Dikarya</taxon>
        <taxon>Basidiomycota</taxon>
        <taxon>Agaricomycotina</taxon>
        <taxon>Agaricomycetes</taxon>
        <taxon>Agaricomycetidae</taxon>
        <taxon>Boletales</taxon>
        <taxon>Paxilineae</taxon>
        <taxon>Paxillaceae</taxon>
        <taxon>Paxillus</taxon>
    </lineage>
</organism>
<reference evidence="3" key="2">
    <citation type="submission" date="2015-01" db="EMBL/GenBank/DDBJ databases">
        <title>Evolutionary Origins and Diversification of the Mycorrhizal Mutualists.</title>
        <authorList>
            <consortium name="DOE Joint Genome Institute"/>
            <consortium name="Mycorrhizal Genomics Consortium"/>
            <person name="Kohler A."/>
            <person name="Kuo A."/>
            <person name="Nagy L.G."/>
            <person name="Floudas D."/>
            <person name="Copeland A."/>
            <person name="Barry K.W."/>
            <person name="Cichocki N."/>
            <person name="Veneault-Fourrey C."/>
            <person name="LaButti K."/>
            <person name="Lindquist E.A."/>
            <person name="Lipzen A."/>
            <person name="Lundell T."/>
            <person name="Morin E."/>
            <person name="Murat C."/>
            <person name="Riley R."/>
            <person name="Ohm R."/>
            <person name="Sun H."/>
            <person name="Tunlid A."/>
            <person name="Henrissat B."/>
            <person name="Grigoriev I.V."/>
            <person name="Hibbett D.S."/>
            <person name="Martin F."/>
        </authorList>
    </citation>
    <scope>NUCLEOTIDE SEQUENCE [LARGE SCALE GENOMIC DNA]</scope>
    <source>
        <strain evidence="3">Ve08.2h10</strain>
    </source>
</reference>
<dbReference type="Proteomes" id="UP000054538">
    <property type="component" value="Unassembled WGS sequence"/>
</dbReference>
<dbReference type="AlphaFoldDB" id="A0A0D0DN54"/>
<evidence type="ECO:0000256" key="1">
    <source>
        <dbReference type="SAM" id="MobiDB-lite"/>
    </source>
</evidence>
<proteinExistence type="predicted"/>
<reference evidence="2 3" key="1">
    <citation type="submission" date="2014-04" db="EMBL/GenBank/DDBJ databases">
        <authorList>
            <consortium name="DOE Joint Genome Institute"/>
            <person name="Kuo A."/>
            <person name="Kohler A."/>
            <person name="Jargeat P."/>
            <person name="Nagy L.G."/>
            <person name="Floudas D."/>
            <person name="Copeland A."/>
            <person name="Barry K.W."/>
            <person name="Cichocki N."/>
            <person name="Veneault-Fourrey C."/>
            <person name="LaButti K."/>
            <person name="Lindquist E.A."/>
            <person name="Lipzen A."/>
            <person name="Lundell T."/>
            <person name="Morin E."/>
            <person name="Murat C."/>
            <person name="Sun H."/>
            <person name="Tunlid A."/>
            <person name="Henrissat B."/>
            <person name="Grigoriev I.V."/>
            <person name="Hibbett D.S."/>
            <person name="Martin F."/>
            <person name="Nordberg H.P."/>
            <person name="Cantor M.N."/>
            <person name="Hua S.X."/>
        </authorList>
    </citation>
    <scope>NUCLEOTIDE SEQUENCE [LARGE SCALE GENOMIC DNA]</scope>
    <source>
        <strain evidence="2 3">Ve08.2h10</strain>
    </source>
</reference>
<feature type="region of interest" description="Disordered" evidence="1">
    <location>
        <begin position="71"/>
        <end position="90"/>
    </location>
</feature>